<dbReference type="Proteomes" id="UP000289805">
    <property type="component" value="Unassembled WGS sequence"/>
</dbReference>
<evidence type="ECO:0000313" key="4">
    <source>
        <dbReference type="EMBL" id="RXR25326.1"/>
    </source>
</evidence>
<dbReference type="GO" id="GO:0008237">
    <property type="term" value="F:metallopeptidase activity"/>
    <property type="evidence" value="ECO:0007669"/>
    <property type="project" value="UniProtKB-KW"/>
</dbReference>
<dbReference type="GO" id="GO:0006508">
    <property type="term" value="P:proteolysis"/>
    <property type="evidence" value="ECO:0007669"/>
    <property type="project" value="UniProtKB-KW"/>
</dbReference>
<evidence type="ECO:0000313" key="7">
    <source>
        <dbReference type="Proteomes" id="UP000290517"/>
    </source>
</evidence>
<dbReference type="GO" id="GO:0080120">
    <property type="term" value="P:CAAX-box protein maturation"/>
    <property type="evidence" value="ECO:0007669"/>
    <property type="project" value="UniProtKB-ARBA"/>
</dbReference>
<feature type="transmembrane region" description="Helical" evidence="2">
    <location>
        <begin position="201"/>
        <end position="217"/>
    </location>
</feature>
<feature type="transmembrane region" description="Helical" evidence="2">
    <location>
        <begin position="135"/>
        <end position="155"/>
    </location>
</feature>
<feature type="transmembrane region" description="Helical" evidence="2">
    <location>
        <begin position="64"/>
        <end position="85"/>
    </location>
</feature>
<sequence length="323" mass="33745">MPLGPPHPRGPHRPRARDRSHRGVRAARRGHAGARRGLRFDTPSGRLGACGVTSTALAPAPRAFLAPTLTFVLATFVASGALLLLQPVAGLSTDVLPLVQLGPAIGAGITLAVFRGCLAPLLPDAVPRRQVVAHLVLAFAACLLYWGVLVAVLLVQGTRLEGAQAAGAVPFALLPLLFLVGAAGEEIGWRGMLQPLLENRFSLLAASIVTGLVWGVWHVQIFTAGPVVIVGFLLATVALSVLMGHFGRGTVRQRVALATLVHWLVNLALLVTLGDRHSTPAGTVANAIAALVTTAVFMAMFAAAQRKRGKSALVARRTQDVAV</sequence>
<dbReference type="GO" id="GO:0004175">
    <property type="term" value="F:endopeptidase activity"/>
    <property type="evidence" value="ECO:0007669"/>
    <property type="project" value="UniProtKB-ARBA"/>
</dbReference>
<dbReference type="PANTHER" id="PTHR35797:SF1">
    <property type="entry name" value="PROTEASE"/>
    <property type="match status" value="1"/>
</dbReference>
<accession>A0A4Q1KRF7</accession>
<dbReference type="STRING" id="1713.GCA_000718325_00683"/>
<dbReference type="EMBL" id="SDJQ01000017">
    <property type="protein sequence ID" value="RXR32733.1"/>
    <property type="molecule type" value="Genomic_DNA"/>
</dbReference>
<keyword evidence="2" id="KW-0472">Membrane</keyword>
<dbReference type="Pfam" id="PF02517">
    <property type="entry name" value="Rce1-like"/>
    <property type="match status" value="1"/>
</dbReference>
<feature type="transmembrane region" description="Helical" evidence="2">
    <location>
        <begin position="223"/>
        <end position="243"/>
    </location>
</feature>
<keyword evidence="7" id="KW-1185">Reference proteome</keyword>
<dbReference type="InterPro" id="IPR003675">
    <property type="entry name" value="Rce1/LyrA-like_dom"/>
</dbReference>
<dbReference type="EMBL" id="SDJR01000006">
    <property type="protein sequence ID" value="RXR25326.1"/>
    <property type="molecule type" value="Genomic_DNA"/>
</dbReference>
<feature type="transmembrane region" description="Helical" evidence="2">
    <location>
        <begin position="105"/>
        <end position="123"/>
    </location>
</feature>
<organism evidence="5 6">
    <name type="scientific">Oerskovia turbata</name>
    <dbReference type="NCBI Taxonomy" id="1713"/>
    <lineage>
        <taxon>Bacteria</taxon>
        <taxon>Bacillati</taxon>
        <taxon>Actinomycetota</taxon>
        <taxon>Actinomycetes</taxon>
        <taxon>Micrococcales</taxon>
        <taxon>Cellulomonadaceae</taxon>
        <taxon>Oerskovia</taxon>
    </lineage>
</organism>
<dbReference type="AlphaFoldDB" id="A0A4Q1KRF7"/>
<feature type="transmembrane region" description="Helical" evidence="2">
    <location>
        <begin position="255"/>
        <end position="273"/>
    </location>
</feature>
<name>A0A4Q1KRF7_9CELL</name>
<keyword evidence="2" id="KW-1133">Transmembrane helix</keyword>
<keyword evidence="2" id="KW-0812">Transmembrane</keyword>
<gene>
    <name evidence="4" type="ORF">EQW73_10755</name>
    <name evidence="5" type="ORF">EQW78_13430</name>
</gene>
<protein>
    <submittedName>
        <fullName evidence="5">CPBP family intramembrane metalloprotease</fullName>
    </submittedName>
</protein>
<keyword evidence="5" id="KW-0482">Metalloprotease</keyword>
<dbReference type="OrthoDB" id="3693644at2"/>
<evidence type="ECO:0000256" key="1">
    <source>
        <dbReference type="SAM" id="MobiDB-lite"/>
    </source>
</evidence>
<evidence type="ECO:0000259" key="3">
    <source>
        <dbReference type="Pfam" id="PF02517"/>
    </source>
</evidence>
<evidence type="ECO:0000256" key="2">
    <source>
        <dbReference type="SAM" id="Phobius"/>
    </source>
</evidence>
<proteinExistence type="predicted"/>
<feature type="region of interest" description="Disordered" evidence="1">
    <location>
        <begin position="1"/>
        <end position="38"/>
    </location>
</feature>
<comment type="caution">
    <text evidence="5">The sequence shown here is derived from an EMBL/GenBank/DDBJ whole genome shotgun (WGS) entry which is preliminary data.</text>
</comment>
<keyword evidence="5" id="KW-0645">Protease</keyword>
<feature type="domain" description="CAAX prenyl protease 2/Lysostaphin resistance protein A-like" evidence="3">
    <location>
        <begin position="170"/>
        <end position="267"/>
    </location>
</feature>
<dbReference type="InterPro" id="IPR042150">
    <property type="entry name" value="MmRce1-like"/>
</dbReference>
<feature type="transmembrane region" description="Helical" evidence="2">
    <location>
        <begin position="285"/>
        <end position="304"/>
    </location>
</feature>
<keyword evidence="5" id="KW-0378">Hydrolase</keyword>
<feature type="compositionally biased region" description="Basic residues" evidence="1">
    <location>
        <begin position="9"/>
        <end position="37"/>
    </location>
</feature>
<evidence type="ECO:0000313" key="6">
    <source>
        <dbReference type="Proteomes" id="UP000289805"/>
    </source>
</evidence>
<dbReference type="PANTHER" id="PTHR35797">
    <property type="entry name" value="PROTEASE-RELATED"/>
    <property type="match status" value="1"/>
</dbReference>
<evidence type="ECO:0000313" key="5">
    <source>
        <dbReference type="EMBL" id="RXR32733.1"/>
    </source>
</evidence>
<dbReference type="Proteomes" id="UP000290517">
    <property type="component" value="Unassembled WGS sequence"/>
</dbReference>
<reference evidence="6 7" key="1">
    <citation type="submission" date="2019-01" db="EMBL/GenBank/DDBJ databases">
        <title>Oerskovia turbata Genome sequencing and assembly.</title>
        <authorList>
            <person name="Dou T."/>
        </authorList>
    </citation>
    <scope>NUCLEOTIDE SEQUENCE [LARGE SCALE GENOMIC DNA]</scope>
    <source>
        <strain evidence="5 6">JCM12123</strain>
        <strain evidence="4 7">JCM3160</strain>
    </source>
</reference>
<feature type="transmembrane region" description="Helical" evidence="2">
    <location>
        <begin position="167"/>
        <end position="189"/>
    </location>
</feature>